<proteinExistence type="predicted"/>
<dbReference type="AlphaFoldDB" id="A0A8H3KSC6"/>
<gene>
    <name evidence="1" type="ORF">RCL2_000076700</name>
</gene>
<evidence type="ECO:0000313" key="2">
    <source>
        <dbReference type="Proteomes" id="UP000615446"/>
    </source>
</evidence>
<sequence>MSIAPSPIGLFGQQSRGLMFFLSTVAPEAKSIHLITTSKPRISLPSLPPKTLEDWNTSIQPYGSLTFTWQLVPQFFERARNLVKNILYSWFFEQVNTSMKSDDVHENKVLSILHLVNYTKDSKFSLSDEFSKDS</sequence>
<reference evidence="1" key="1">
    <citation type="submission" date="2019-10" db="EMBL/GenBank/DDBJ databases">
        <title>Conservation and host-specific expression of non-tandemly repeated heterogenous ribosome RNA gene in arbuscular mycorrhizal fungi.</title>
        <authorList>
            <person name="Maeda T."/>
            <person name="Kobayashi Y."/>
            <person name="Nakagawa T."/>
            <person name="Ezawa T."/>
            <person name="Yamaguchi K."/>
            <person name="Bino T."/>
            <person name="Nishimoto Y."/>
            <person name="Shigenobu S."/>
            <person name="Kawaguchi M."/>
        </authorList>
    </citation>
    <scope>NUCLEOTIDE SEQUENCE</scope>
    <source>
        <strain evidence="1">HR1</strain>
    </source>
</reference>
<protein>
    <submittedName>
        <fullName evidence="1">Uncharacterized protein</fullName>
    </submittedName>
</protein>
<accession>A0A8H3KSC6</accession>
<dbReference type="EMBL" id="BLAL01000005">
    <property type="protein sequence ID" value="GES73225.1"/>
    <property type="molecule type" value="Genomic_DNA"/>
</dbReference>
<organism evidence="1 2">
    <name type="scientific">Rhizophagus clarus</name>
    <dbReference type="NCBI Taxonomy" id="94130"/>
    <lineage>
        <taxon>Eukaryota</taxon>
        <taxon>Fungi</taxon>
        <taxon>Fungi incertae sedis</taxon>
        <taxon>Mucoromycota</taxon>
        <taxon>Glomeromycotina</taxon>
        <taxon>Glomeromycetes</taxon>
        <taxon>Glomerales</taxon>
        <taxon>Glomeraceae</taxon>
        <taxon>Rhizophagus</taxon>
    </lineage>
</organism>
<comment type="caution">
    <text evidence="1">The sequence shown here is derived from an EMBL/GenBank/DDBJ whole genome shotgun (WGS) entry which is preliminary data.</text>
</comment>
<evidence type="ECO:0000313" key="1">
    <source>
        <dbReference type="EMBL" id="GES73225.1"/>
    </source>
</evidence>
<name>A0A8H3KSC6_9GLOM</name>
<dbReference type="Proteomes" id="UP000615446">
    <property type="component" value="Unassembled WGS sequence"/>
</dbReference>